<dbReference type="GO" id="GO:0044877">
    <property type="term" value="F:protein-containing complex binding"/>
    <property type="evidence" value="ECO:0007669"/>
    <property type="project" value="TreeGrafter"/>
</dbReference>
<dbReference type="EMBL" id="CANTUO010000002">
    <property type="protein sequence ID" value="CAI5758120.1"/>
    <property type="molecule type" value="Genomic_DNA"/>
</dbReference>
<protein>
    <recommendedName>
        <fullName evidence="5">Vacuolar protein sorting-associated protein 28</fullName>
    </recommendedName>
    <alternativeName>
        <fullName evidence="5">ESCRT-I complex subunit VPS28</fullName>
    </alternativeName>
</protein>
<comment type="function">
    <text evidence="5">Component of the ESCRT-I complex (endosomal sorting complex required for transport I), a regulator of vesicular trafficking process.</text>
</comment>
<dbReference type="InterPro" id="IPR017898">
    <property type="entry name" value="VPS28_N"/>
</dbReference>
<comment type="subcellular location">
    <subcellularLocation>
        <location evidence="1">Endosome</location>
    </subcellularLocation>
</comment>
<dbReference type="PANTHER" id="PTHR12937">
    <property type="entry name" value="VACUOLAR PROTEIN SORTING 28, ISOFORM 2 VPS28"/>
    <property type="match status" value="1"/>
</dbReference>
<evidence type="ECO:0000259" key="7">
    <source>
        <dbReference type="PROSITE" id="PS51310"/>
    </source>
</evidence>
<dbReference type="InterPro" id="IPR007143">
    <property type="entry name" value="Vps28"/>
</dbReference>
<dbReference type="PROSITE" id="PS51313">
    <property type="entry name" value="VPS28_N"/>
    <property type="match status" value="1"/>
</dbReference>
<dbReference type="PANTHER" id="PTHR12937:SF0">
    <property type="entry name" value="VACUOLAR PROTEIN SORTING-ASSOCIATED PROTEIN 28 HOMOLOG"/>
    <property type="match status" value="1"/>
</dbReference>
<dbReference type="InterPro" id="IPR038358">
    <property type="entry name" value="VPS28_N_sf"/>
</dbReference>
<dbReference type="GO" id="GO:0000813">
    <property type="term" value="C:ESCRT I complex"/>
    <property type="evidence" value="ECO:0007669"/>
    <property type="project" value="UniProtKB-UniRule"/>
</dbReference>
<sequence length="246" mass="28061">MNSNSPPEYAPISTSSFTVSSSEKYNKEITKHDIIKSPELESIYNSLTEIYSILPTLEMVESSYMKDYITNKETYTNTAYRLINQYQIILKTLENKPELNQIFPGLKPDNSNFLSLLTSKYNLNYPLALRRIEHGLPSTIENISVSGGNGNGKTRLIAEITGNFITCMDAIKLNYNTKNQLHPLLSELVINLNEFNESLEFNGKSKLINWLIRINNLEKQFSNDDLDLFLKDLDVAYKGFYSSLDA</sequence>
<evidence type="ECO:0000256" key="3">
    <source>
        <dbReference type="ARBA" id="ARBA00022753"/>
    </source>
</evidence>
<dbReference type="InterPro" id="IPR017899">
    <property type="entry name" value="VPS28_C"/>
</dbReference>
<gene>
    <name evidence="9" type="ORF">CANVERA_P2633</name>
</gene>
<evidence type="ECO:0000256" key="4">
    <source>
        <dbReference type="ARBA" id="ARBA00022927"/>
    </source>
</evidence>
<dbReference type="Proteomes" id="UP001152885">
    <property type="component" value="Unassembled WGS sequence"/>
</dbReference>
<dbReference type="SUPFAM" id="SSF140111">
    <property type="entry name" value="Endosomal sorting complex assembly domain"/>
    <property type="match status" value="1"/>
</dbReference>
<name>A0A9W4TVE3_9ASCO</name>
<evidence type="ECO:0000256" key="5">
    <source>
        <dbReference type="PIRNR" id="PIRNR017535"/>
    </source>
</evidence>
<dbReference type="SUPFAM" id="SSF140427">
    <property type="entry name" value="VPS28 C-terminal domain-like"/>
    <property type="match status" value="1"/>
</dbReference>
<reference evidence="9" key="1">
    <citation type="submission" date="2022-12" db="EMBL/GenBank/DDBJ databases">
        <authorList>
            <person name="Brejova B."/>
        </authorList>
    </citation>
    <scope>NUCLEOTIDE SEQUENCE</scope>
</reference>
<dbReference type="InterPro" id="IPR037202">
    <property type="entry name" value="ESCRT_assembly_dom"/>
</dbReference>
<evidence type="ECO:0000259" key="8">
    <source>
        <dbReference type="PROSITE" id="PS51313"/>
    </source>
</evidence>
<evidence type="ECO:0000256" key="2">
    <source>
        <dbReference type="ARBA" id="ARBA00022448"/>
    </source>
</evidence>
<evidence type="ECO:0000256" key="6">
    <source>
        <dbReference type="PROSITE-ProRule" id="PRU00642"/>
    </source>
</evidence>
<keyword evidence="2 5" id="KW-0813">Transport</keyword>
<dbReference type="PROSITE" id="PS51310">
    <property type="entry name" value="VPS28_C"/>
    <property type="match status" value="1"/>
</dbReference>
<dbReference type="Gene3D" id="1.20.1440.200">
    <property type="match status" value="1"/>
</dbReference>
<dbReference type="Gene3D" id="1.20.120.1130">
    <property type="match status" value="1"/>
</dbReference>
<dbReference type="InterPro" id="IPR037206">
    <property type="entry name" value="VPS28_C_sf"/>
</dbReference>
<feature type="domain" description="VPS28 C-terminal" evidence="7">
    <location>
        <begin position="152"/>
        <end position="245"/>
    </location>
</feature>
<evidence type="ECO:0000313" key="10">
    <source>
        <dbReference type="Proteomes" id="UP001152885"/>
    </source>
</evidence>
<keyword evidence="3 5" id="KW-0967">Endosome</keyword>
<organism evidence="9 10">
    <name type="scientific">Candida verbasci</name>
    <dbReference type="NCBI Taxonomy" id="1227364"/>
    <lineage>
        <taxon>Eukaryota</taxon>
        <taxon>Fungi</taxon>
        <taxon>Dikarya</taxon>
        <taxon>Ascomycota</taxon>
        <taxon>Saccharomycotina</taxon>
        <taxon>Pichiomycetes</taxon>
        <taxon>Debaryomycetaceae</taxon>
        <taxon>Candida/Lodderomyces clade</taxon>
        <taxon>Candida</taxon>
    </lineage>
</organism>
<dbReference type="Pfam" id="PF03997">
    <property type="entry name" value="VPS28"/>
    <property type="match status" value="1"/>
</dbReference>
<dbReference type="AlphaFoldDB" id="A0A9W4TVE3"/>
<comment type="caution">
    <text evidence="9">The sequence shown here is derived from an EMBL/GenBank/DDBJ whole genome shotgun (WGS) entry which is preliminary data.</text>
</comment>
<feature type="domain" description="VPS28 N-terminal" evidence="8">
    <location>
        <begin position="18"/>
        <end position="142"/>
    </location>
</feature>
<dbReference type="GO" id="GO:0043328">
    <property type="term" value="P:protein transport to vacuole involved in ubiquitin-dependent protein catabolic process via the multivesicular body sorting pathway"/>
    <property type="evidence" value="ECO:0007669"/>
    <property type="project" value="TreeGrafter"/>
</dbReference>
<dbReference type="OrthoDB" id="2671at2759"/>
<evidence type="ECO:0000256" key="1">
    <source>
        <dbReference type="ARBA" id="ARBA00004177"/>
    </source>
</evidence>
<accession>A0A9W4TVE3</accession>
<keyword evidence="10" id="KW-1185">Reference proteome</keyword>
<evidence type="ECO:0000313" key="9">
    <source>
        <dbReference type="EMBL" id="CAI5758120.1"/>
    </source>
</evidence>
<comment type="similarity">
    <text evidence="5 6">Belongs to the VPS28 family.</text>
</comment>
<dbReference type="PIRSF" id="PIRSF017535">
    <property type="entry name" value="VPS28"/>
    <property type="match status" value="1"/>
</dbReference>
<proteinExistence type="inferred from homology"/>
<keyword evidence="4 5" id="KW-0653">Protein transport</keyword>